<protein>
    <submittedName>
        <fullName evidence="5">Oxidoreductase</fullName>
    </submittedName>
</protein>
<dbReference type="SUPFAM" id="SSF51735">
    <property type="entry name" value="NAD(P)-binding Rossmann-fold domains"/>
    <property type="match status" value="1"/>
</dbReference>
<dbReference type="NCBIfam" id="NF006114">
    <property type="entry name" value="PRK08263.1"/>
    <property type="match status" value="1"/>
</dbReference>
<evidence type="ECO:0000259" key="4">
    <source>
        <dbReference type="SMART" id="SM00822"/>
    </source>
</evidence>
<dbReference type="GO" id="GO:0016491">
    <property type="term" value="F:oxidoreductase activity"/>
    <property type="evidence" value="ECO:0007669"/>
    <property type="project" value="UniProtKB-KW"/>
</dbReference>
<dbReference type="InterPro" id="IPR020904">
    <property type="entry name" value="Sc_DH/Rdtase_CS"/>
</dbReference>
<evidence type="ECO:0000313" key="5">
    <source>
        <dbReference type="EMBL" id="MDJ1480651.1"/>
    </source>
</evidence>
<evidence type="ECO:0000256" key="1">
    <source>
        <dbReference type="ARBA" id="ARBA00006484"/>
    </source>
</evidence>
<dbReference type="NCBIfam" id="NF004824">
    <property type="entry name" value="PRK06180.1"/>
    <property type="match status" value="1"/>
</dbReference>
<reference evidence="5" key="1">
    <citation type="submission" date="2023-05" db="EMBL/GenBank/DDBJ databases">
        <authorList>
            <person name="Zhang X."/>
        </authorList>
    </citation>
    <scope>NUCLEOTIDE SEQUENCE</scope>
    <source>
        <strain evidence="5">YF14B1</strain>
    </source>
</reference>
<dbReference type="InterPro" id="IPR002347">
    <property type="entry name" value="SDR_fam"/>
</dbReference>
<dbReference type="CDD" id="cd05374">
    <property type="entry name" value="17beta-HSD-like_SDR_c"/>
    <property type="match status" value="1"/>
</dbReference>
<evidence type="ECO:0000256" key="2">
    <source>
        <dbReference type="ARBA" id="ARBA00023002"/>
    </source>
</evidence>
<dbReference type="InterPro" id="IPR036291">
    <property type="entry name" value="NAD(P)-bd_dom_sf"/>
</dbReference>
<dbReference type="PANTHER" id="PTHR43976">
    <property type="entry name" value="SHORT CHAIN DEHYDROGENASE"/>
    <property type="match status" value="1"/>
</dbReference>
<proteinExistence type="inferred from homology"/>
<evidence type="ECO:0000256" key="3">
    <source>
        <dbReference type="RuleBase" id="RU000363"/>
    </source>
</evidence>
<keyword evidence="2" id="KW-0560">Oxidoreductase</keyword>
<gene>
    <name evidence="5" type="ORF">QNI16_09165</name>
</gene>
<evidence type="ECO:0000313" key="6">
    <source>
        <dbReference type="Proteomes" id="UP001241110"/>
    </source>
</evidence>
<dbReference type="PROSITE" id="PS00061">
    <property type="entry name" value="ADH_SHORT"/>
    <property type="match status" value="1"/>
</dbReference>
<dbReference type="InterPro" id="IPR051911">
    <property type="entry name" value="SDR_oxidoreductase"/>
</dbReference>
<accession>A0AAE3QL46</accession>
<dbReference type="AlphaFoldDB" id="A0AAE3QL46"/>
<dbReference type="PANTHER" id="PTHR43976:SF16">
    <property type="entry name" value="SHORT-CHAIN DEHYDROGENASE_REDUCTASE FAMILY PROTEIN"/>
    <property type="match status" value="1"/>
</dbReference>
<dbReference type="EMBL" id="JASJOS010000004">
    <property type="protein sequence ID" value="MDJ1480651.1"/>
    <property type="molecule type" value="Genomic_DNA"/>
</dbReference>
<sequence length="279" mass="30398">MDNKKVWFITGASKGLGLSLARQVLQQGNFVAATSRTIDALQTAIGKANDRFLPLQVDLSNEDSVAKALEQTHQTFGQIDVVVNNAGYGIGGSIEELTDKETRDSFDINVFGTLNVIRKVLPFLRDQKSGHILNISSIAGISANTGWSIYAATKYAIVGLSEVLAEDVRSLGIRVTVVAPGAFRTSFLSSESLVMTQNPIAIYEEVRASHAKYLKMDGHQAGDPEKAAEAMIQITEESNPPLYLLLGSDAYQRAFNKLASMTKEFQSWESLTKSTDFTN</sequence>
<organism evidence="5 6">
    <name type="scientific">Xanthocytophaga flava</name>
    <dbReference type="NCBI Taxonomy" id="3048013"/>
    <lineage>
        <taxon>Bacteria</taxon>
        <taxon>Pseudomonadati</taxon>
        <taxon>Bacteroidota</taxon>
        <taxon>Cytophagia</taxon>
        <taxon>Cytophagales</taxon>
        <taxon>Rhodocytophagaceae</taxon>
        <taxon>Xanthocytophaga</taxon>
    </lineage>
</organism>
<dbReference type="PRINTS" id="PR00080">
    <property type="entry name" value="SDRFAMILY"/>
</dbReference>
<feature type="domain" description="Ketoreductase" evidence="4">
    <location>
        <begin position="5"/>
        <end position="186"/>
    </location>
</feature>
<dbReference type="Pfam" id="PF00106">
    <property type="entry name" value="adh_short"/>
    <property type="match status" value="1"/>
</dbReference>
<dbReference type="InterPro" id="IPR057326">
    <property type="entry name" value="KR_dom"/>
</dbReference>
<name>A0AAE3QL46_9BACT</name>
<comment type="caution">
    <text evidence="5">The sequence shown here is derived from an EMBL/GenBank/DDBJ whole genome shotgun (WGS) entry which is preliminary data.</text>
</comment>
<dbReference type="Gene3D" id="3.40.50.720">
    <property type="entry name" value="NAD(P)-binding Rossmann-like Domain"/>
    <property type="match status" value="1"/>
</dbReference>
<dbReference type="RefSeq" id="WP_313977508.1">
    <property type="nucleotide sequence ID" value="NZ_JASJOS010000004.1"/>
</dbReference>
<dbReference type="Proteomes" id="UP001241110">
    <property type="component" value="Unassembled WGS sequence"/>
</dbReference>
<dbReference type="PRINTS" id="PR00081">
    <property type="entry name" value="GDHRDH"/>
</dbReference>
<dbReference type="SMART" id="SM00822">
    <property type="entry name" value="PKS_KR"/>
    <property type="match status" value="1"/>
</dbReference>
<comment type="similarity">
    <text evidence="1 3">Belongs to the short-chain dehydrogenases/reductases (SDR) family.</text>
</comment>